<sequence>MVLVGVFSREDESTYNWLVKVLVSSRSVNDVRCVTITNRFQNFQEETAKSAERVNVTDDEVDSLYDEELRLLCEVYGRNNVLVVIDDLESSSEEEKSRILSHQQSIGKFALDLFLFSSADKANLYGSGYQSSVSALRSLEEMKRIIKGAKHRASIPGGERWTDGHISVASGLHMNRRRMIVVIACAAITVIILVIVLSTSHQGGNITPHTTVAPARHVTILATTPYNHSSV</sequence>
<comment type="caution">
    <text evidence="2">The sequence shown here is derived from an EMBL/GenBank/DDBJ whole genome shotgun (WGS) entry which is preliminary data.</text>
</comment>
<dbReference type="EMBL" id="CAUEEQ010070434">
    <property type="protein sequence ID" value="CAJ0965889.1"/>
    <property type="molecule type" value="Genomic_DNA"/>
</dbReference>
<organism evidence="2 3">
    <name type="scientific">Ranitomeya imitator</name>
    <name type="common">mimic poison frog</name>
    <dbReference type="NCBI Taxonomy" id="111125"/>
    <lineage>
        <taxon>Eukaryota</taxon>
        <taxon>Metazoa</taxon>
        <taxon>Chordata</taxon>
        <taxon>Craniata</taxon>
        <taxon>Vertebrata</taxon>
        <taxon>Euteleostomi</taxon>
        <taxon>Amphibia</taxon>
        <taxon>Batrachia</taxon>
        <taxon>Anura</taxon>
        <taxon>Neobatrachia</taxon>
        <taxon>Hyloidea</taxon>
        <taxon>Dendrobatidae</taxon>
        <taxon>Dendrobatinae</taxon>
        <taxon>Ranitomeya</taxon>
    </lineage>
</organism>
<accession>A0ABN9MGK3</accession>
<keyword evidence="3" id="KW-1185">Reference proteome</keyword>
<proteinExistence type="predicted"/>
<evidence type="ECO:0000256" key="1">
    <source>
        <dbReference type="SAM" id="Phobius"/>
    </source>
</evidence>
<evidence type="ECO:0000313" key="3">
    <source>
        <dbReference type="Proteomes" id="UP001176940"/>
    </source>
</evidence>
<evidence type="ECO:0000313" key="2">
    <source>
        <dbReference type="EMBL" id="CAJ0965889.1"/>
    </source>
</evidence>
<keyword evidence="1" id="KW-0472">Membrane</keyword>
<protein>
    <submittedName>
        <fullName evidence="2">Uncharacterized protein</fullName>
    </submittedName>
</protein>
<reference evidence="2" key="1">
    <citation type="submission" date="2023-07" db="EMBL/GenBank/DDBJ databases">
        <authorList>
            <person name="Stuckert A."/>
        </authorList>
    </citation>
    <scope>NUCLEOTIDE SEQUENCE</scope>
</reference>
<name>A0ABN9MGK3_9NEOB</name>
<feature type="transmembrane region" description="Helical" evidence="1">
    <location>
        <begin position="179"/>
        <end position="198"/>
    </location>
</feature>
<feature type="non-terminal residue" evidence="2">
    <location>
        <position position="231"/>
    </location>
</feature>
<keyword evidence="1" id="KW-0812">Transmembrane</keyword>
<dbReference type="Proteomes" id="UP001176940">
    <property type="component" value="Unassembled WGS sequence"/>
</dbReference>
<gene>
    <name evidence="2" type="ORF">RIMI_LOCUS20737908</name>
</gene>
<keyword evidence="1" id="KW-1133">Transmembrane helix</keyword>